<feature type="signal peptide" evidence="2">
    <location>
        <begin position="1"/>
        <end position="25"/>
    </location>
</feature>
<organism evidence="3 4">
    <name type="scientific">Saguinus oedipus</name>
    <name type="common">Cotton-top tamarin</name>
    <name type="synonym">Oedipomidas oedipus</name>
    <dbReference type="NCBI Taxonomy" id="9490"/>
    <lineage>
        <taxon>Eukaryota</taxon>
        <taxon>Metazoa</taxon>
        <taxon>Chordata</taxon>
        <taxon>Craniata</taxon>
        <taxon>Vertebrata</taxon>
        <taxon>Euteleostomi</taxon>
        <taxon>Mammalia</taxon>
        <taxon>Eutheria</taxon>
        <taxon>Euarchontoglires</taxon>
        <taxon>Primates</taxon>
        <taxon>Haplorrhini</taxon>
        <taxon>Platyrrhini</taxon>
        <taxon>Cebidae</taxon>
        <taxon>Callitrichinae</taxon>
        <taxon>Saguinus</taxon>
    </lineage>
</organism>
<keyword evidence="4" id="KW-1185">Reference proteome</keyword>
<protein>
    <submittedName>
        <fullName evidence="3">Uncharacterized protein</fullName>
    </submittedName>
</protein>
<evidence type="ECO:0000313" key="3">
    <source>
        <dbReference type="EMBL" id="KAK2093813.1"/>
    </source>
</evidence>
<accession>A0ABQ9U9S1</accession>
<proteinExistence type="predicted"/>
<dbReference type="Proteomes" id="UP001266305">
    <property type="component" value="Unassembled WGS sequence"/>
</dbReference>
<evidence type="ECO:0000256" key="2">
    <source>
        <dbReference type="SAM" id="SignalP"/>
    </source>
</evidence>
<name>A0ABQ9U9S1_SAGOE</name>
<evidence type="ECO:0000313" key="4">
    <source>
        <dbReference type="Proteomes" id="UP001266305"/>
    </source>
</evidence>
<feature type="region of interest" description="Disordered" evidence="1">
    <location>
        <begin position="25"/>
        <end position="60"/>
    </location>
</feature>
<keyword evidence="2" id="KW-0732">Signal</keyword>
<feature type="chain" id="PRO_5046106445" evidence="2">
    <location>
        <begin position="26"/>
        <end position="60"/>
    </location>
</feature>
<sequence>MAGAKRPLLRTAQALLLLLIRKGPGTEPVPPLSPACGKSGNLALRRARTSKADRVTGVRE</sequence>
<evidence type="ECO:0000256" key="1">
    <source>
        <dbReference type="SAM" id="MobiDB-lite"/>
    </source>
</evidence>
<feature type="compositionally biased region" description="Basic and acidic residues" evidence="1">
    <location>
        <begin position="50"/>
        <end position="60"/>
    </location>
</feature>
<gene>
    <name evidence="3" type="ORF">P7K49_027551</name>
</gene>
<reference evidence="3 4" key="1">
    <citation type="submission" date="2023-05" db="EMBL/GenBank/DDBJ databases">
        <title>B98-5 Cell Line De Novo Hybrid Assembly: An Optical Mapping Approach.</title>
        <authorList>
            <person name="Kananen K."/>
            <person name="Auerbach J.A."/>
            <person name="Kautto E."/>
            <person name="Blachly J.S."/>
        </authorList>
    </citation>
    <scope>NUCLEOTIDE SEQUENCE [LARGE SCALE GENOMIC DNA]</scope>
    <source>
        <strain evidence="3">B95-8</strain>
        <tissue evidence="3">Cell line</tissue>
    </source>
</reference>
<dbReference type="EMBL" id="JASSZA010000014">
    <property type="protein sequence ID" value="KAK2093813.1"/>
    <property type="molecule type" value="Genomic_DNA"/>
</dbReference>
<comment type="caution">
    <text evidence="3">The sequence shown here is derived from an EMBL/GenBank/DDBJ whole genome shotgun (WGS) entry which is preliminary data.</text>
</comment>